<dbReference type="InterPro" id="IPR049874">
    <property type="entry name" value="ROK_cs"/>
</dbReference>
<gene>
    <name evidence="2" type="ORF">BN381_140020</name>
</gene>
<dbReference type="STRING" id="1229780.BN381_140020"/>
<dbReference type="HOGENOM" id="CLU_036604_0_4_11"/>
<protein>
    <submittedName>
        <fullName evidence="2">Putative N-acetylmannosamine kinase</fullName>
        <ecNumber evidence="2">2.7.1.60</ecNumber>
    </submittedName>
</protein>
<dbReference type="EC" id="2.7.1.60" evidence="2"/>
<reference evidence="2 3" key="1">
    <citation type="journal article" date="2013" name="ISME J.">
        <title>Metabolic model for the filamentous 'Candidatus Microthrix parvicella' based on genomic and metagenomic analyses.</title>
        <authorList>
            <person name="Jon McIlroy S."/>
            <person name="Kristiansen R."/>
            <person name="Albertsen M."/>
            <person name="Michael Karst S."/>
            <person name="Rossetti S."/>
            <person name="Lund Nielsen J."/>
            <person name="Tandoi V."/>
            <person name="James Seviour R."/>
            <person name="Nielsen P.H."/>
        </authorList>
    </citation>
    <scope>NUCLEOTIDE SEQUENCE [LARGE SCALE GENOMIC DNA]</scope>
    <source>
        <strain evidence="2 3">RN1</strain>
    </source>
</reference>
<dbReference type="GO" id="GO:0009384">
    <property type="term" value="F:N-acylmannosamine kinase activity"/>
    <property type="evidence" value="ECO:0007669"/>
    <property type="project" value="UniProtKB-EC"/>
</dbReference>
<comment type="caution">
    <text evidence="2">The sequence shown here is derived from an EMBL/GenBank/DDBJ whole genome shotgun (WGS) entry which is preliminary data.</text>
</comment>
<organism evidence="2 3">
    <name type="scientific">Candidatus Neomicrothrix parvicella RN1</name>
    <dbReference type="NCBI Taxonomy" id="1229780"/>
    <lineage>
        <taxon>Bacteria</taxon>
        <taxon>Bacillati</taxon>
        <taxon>Actinomycetota</taxon>
        <taxon>Acidimicrobiia</taxon>
        <taxon>Acidimicrobiales</taxon>
        <taxon>Microthrixaceae</taxon>
        <taxon>Candidatus Neomicrothrix</taxon>
    </lineage>
</organism>
<dbReference type="Proteomes" id="UP000018291">
    <property type="component" value="Unassembled WGS sequence"/>
</dbReference>
<dbReference type="Pfam" id="PF00480">
    <property type="entry name" value="ROK"/>
    <property type="match status" value="1"/>
</dbReference>
<evidence type="ECO:0000256" key="1">
    <source>
        <dbReference type="ARBA" id="ARBA00006479"/>
    </source>
</evidence>
<dbReference type="InterPro" id="IPR043129">
    <property type="entry name" value="ATPase_NBD"/>
</dbReference>
<name>R4YXG8_9ACTN</name>
<dbReference type="Gene3D" id="3.30.420.40">
    <property type="match status" value="2"/>
</dbReference>
<dbReference type="CDD" id="cd23763">
    <property type="entry name" value="ASKHA_ATPase_ROK"/>
    <property type="match status" value="1"/>
</dbReference>
<dbReference type="PANTHER" id="PTHR18964">
    <property type="entry name" value="ROK (REPRESSOR, ORF, KINASE) FAMILY"/>
    <property type="match status" value="1"/>
</dbReference>
<keyword evidence="2" id="KW-0418">Kinase</keyword>
<keyword evidence="2" id="KW-0808">Transferase</keyword>
<dbReference type="PANTHER" id="PTHR18964:SF169">
    <property type="entry name" value="N-ACETYLMANNOSAMINE KINASE"/>
    <property type="match status" value="1"/>
</dbReference>
<dbReference type="EMBL" id="CANL01000006">
    <property type="protein sequence ID" value="CCM62855.1"/>
    <property type="molecule type" value="Genomic_DNA"/>
</dbReference>
<dbReference type="InterPro" id="IPR000600">
    <property type="entry name" value="ROK"/>
</dbReference>
<dbReference type="eggNOG" id="COG1940">
    <property type="taxonomic scope" value="Bacteria"/>
</dbReference>
<evidence type="ECO:0000313" key="2">
    <source>
        <dbReference type="EMBL" id="CCM62855.1"/>
    </source>
</evidence>
<keyword evidence="3" id="KW-1185">Reference proteome</keyword>
<dbReference type="PROSITE" id="PS01125">
    <property type="entry name" value="ROK"/>
    <property type="match status" value="1"/>
</dbReference>
<comment type="similarity">
    <text evidence="1">Belongs to the ROK (NagC/XylR) family.</text>
</comment>
<dbReference type="AlphaFoldDB" id="R4YXG8"/>
<evidence type="ECO:0000313" key="3">
    <source>
        <dbReference type="Proteomes" id="UP000018291"/>
    </source>
</evidence>
<sequence>MRAGSSGTNVVGDEDRKACRTAAWALHLWGSGVNSRPYVVAIDVGATKFEAALVDGDGTLGERHRVETAGATTATGLADRLVDVARSACADGGRDIAMAGVGSAGPFRVAGRTIAPVNLPLWDGFDIHNCLAEGLGLDVVVAGDAQALALGEGWLGAARGHENYLAMVVSTGIGGGLVVDGRLLRGALGNAGHLGHVVVEPDGRPCGCGGRGCVEAEASGTALRAITGADPRSASVRLRRRTGTLVGRAVASVVATLDVPLALVAGGVALGFGEDFFDAAQLELSARARLSFARDARIIPAGLGDSGPLLGAAALAYNTMKET</sequence>
<dbReference type="SUPFAM" id="SSF53067">
    <property type="entry name" value="Actin-like ATPase domain"/>
    <property type="match status" value="1"/>
</dbReference>
<accession>R4YXG8</accession>
<proteinExistence type="inferred from homology"/>
<dbReference type="OrthoDB" id="8772678at2"/>